<keyword evidence="2" id="KW-1185">Reference proteome</keyword>
<reference evidence="1 2" key="1">
    <citation type="submission" date="2019-08" db="EMBL/GenBank/DDBJ databases">
        <title>Deep-cultivation of Planctomycetes and their phenomic and genomic characterization uncovers novel biology.</title>
        <authorList>
            <person name="Wiegand S."/>
            <person name="Jogler M."/>
            <person name="Boedeker C."/>
            <person name="Pinto D."/>
            <person name="Vollmers J."/>
            <person name="Rivas-Marin E."/>
            <person name="Kohn T."/>
            <person name="Peeters S.H."/>
            <person name="Heuer A."/>
            <person name="Rast P."/>
            <person name="Oberbeckmann S."/>
            <person name="Bunk B."/>
            <person name="Jeske O."/>
            <person name="Meyerdierks A."/>
            <person name="Storesund J.E."/>
            <person name="Kallscheuer N."/>
            <person name="Luecker S."/>
            <person name="Lage O.M."/>
            <person name="Pohl T."/>
            <person name="Merkel B.J."/>
            <person name="Hornburger P."/>
            <person name="Mueller R.-W."/>
            <person name="Bruemmer F."/>
            <person name="Labrenz M."/>
            <person name="Spormann A.M."/>
            <person name="Op den Camp H."/>
            <person name="Overmann J."/>
            <person name="Amann R."/>
            <person name="Jetten M.S.M."/>
            <person name="Mascher T."/>
            <person name="Medema M.H."/>
            <person name="Devos D.P."/>
            <person name="Kaster A.-K."/>
            <person name="Ovreas L."/>
            <person name="Rohde M."/>
            <person name="Galperin M.Y."/>
            <person name="Jogler C."/>
        </authorList>
    </citation>
    <scope>NUCLEOTIDE SEQUENCE [LARGE SCALE GENOMIC DNA]</scope>
    <source>
        <strain evidence="1 2">OJF2</strain>
    </source>
</reference>
<dbReference type="EMBL" id="CP042997">
    <property type="protein sequence ID" value="QEH35590.1"/>
    <property type="molecule type" value="Genomic_DNA"/>
</dbReference>
<accession>A0A5B9W6J6</accession>
<gene>
    <name evidence="1" type="ORF">OJF2_41430</name>
</gene>
<evidence type="ECO:0000313" key="1">
    <source>
        <dbReference type="EMBL" id="QEH35590.1"/>
    </source>
</evidence>
<proteinExistence type="predicted"/>
<dbReference type="KEGG" id="agv:OJF2_41430"/>
<evidence type="ECO:0000313" key="2">
    <source>
        <dbReference type="Proteomes" id="UP000324233"/>
    </source>
</evidence>
<name>A0A5B9W6J6_9BACT</name>
<dbReference type="AlphaFoldDB" id="A0A5B9W6J6"/>
<protein>
    <submittedName>
        <fullName evidence="1">Uncharacterized protein</fullName>
    </submittedName>
</protein>
<dbReference type="RefSeq" id="WP_210420099.1">
    <property type="nucleotide sequence ID" value="NZ_CP042997.1"/>
</dbReference>
<dbReference type="Proteomes" id="UP000324233">
    <property type="component" value="Chromosome"/>
</dbReference>
<sequence length="130" mass="14819">MALETELSREEVRRTVFSPANRRRTVWTVTSLLARYGIRANAAKGEEFERIKLVRRRASRSLRELWSEGALYRQEATDNRGGFAEIKYVRPEDASGTYLIFCRRCGEARRSVNHAHGRTLEVCPGCGEGA</sequence>
<organism evidence="1 2">
    <name type="scientific">Aquisphaera giovannonii</name>
    <dbReference type="NCBI Taxonomy" id="406548"/>
    <lineage>
        <taxon>Bacteria</taxon>
        <taxon>Pseudomonadati</taxon>
        <taxon>Planctomycetota</taxon>
        <taxon>Planctomycetia</taxon>
        <taxon>Isosphaerales</taxon>
        <taxon>Isosphaeraceae</taxon>
        <taxon>Aquisphaera</taxon>
    </lineage>
</organism>